<proteinExistence type="predicted"/>
<dbReference type="RefSeq" id="WP_210536074.1">
    <property type="nucleotide sequence ID" value="NZ_JAGKTC010000001.1"/>
</dbReference>
<organism evidence="2 3">
    <name type="scientific">Pseudoxanthomonas helianthi</name>
    <dbReference type="NCBI Taxonomy" id="1453541"/>
    <lineage>
        <taxon>Bacteria</taxon>
        <taxon>Pseudomonadati</taxon>
        <taxon>Pseudomonadota</taxon>
        <taxon>Gammaproteobacteria</taxon>
        <taxon>Lysobacterales</taxon>
        <taxon>Lysobacteraceae</taxon>
        <taxon>Pseudoxanthomonas</taxon>
    </lineage>
</organism>
<accession>A0A940X454</accession>
<reference evidence="2" key="2">
    <citation type="submission" date="2021-03" db="EMBL/GenBank/DDBJ databases">
        <authorList>
            <person name="Cao W."/>
        </authorList>
    </citation>
    <scope>NUCLEOTIDE SEQUENCE</scope>
    <source>
        <strain evidence="2">110414</strain>
    </source>
</reference>
<keyword evidence="1" id="KW-0472">Membrane</keyword>
<name>A0A940X454_9GAMM</name>
<keyword evidence="1" id="KW-1133">Transmembrane helix</keyword>
<reference evidence="2" key="1">
    <citation type="journal article" date="2016" name="Int. J. Syst. Evol. Microbiol.">
        <title>Pseudoxanthomonas helianthi sp. nov., isolated from roots of Jerusalem artichoke (Helianthus tuberosus).</title>
        <authorList>
            <person name="Kittiwongwattana C."/>
            <person name="Thawai C."/>
        </authorList>
    </citation>
    <scope>NUCLEOTIDE SEQUENCE</scope>
    <source>
        <strain evidence="2">110414</strain>
    </source>
</reference>
<sequence>MDAGDIIAGLSLLLSVTLAFFYIRDRAHARYSISNEYIRELLDWHNRVIDVLMRFRHLRRIKDAADFQHDLACLSSLVEQGRFYFPNLIQNNYGSDKPAAYRGYRNLALDFLVEFYDIVNHSSHDEDDHEQLAALQRYFTSIVFQIVRPKDRLDTIKRLTDQYFVKDHSANDIIENPSLFPDVRGGA</sequence>
<gene>
    <name evidence="2" type="ORF">J5837_07665</name>
</gene>
<evidence type="ECO:0000256" key="1">
    <source>
        <dbReference type="SAM" id="Phobius"/>
    </source>
</evidence>
<dbReference type="Proteomes" id="UP000673447">
    <property type="component" value="Unassembled WGS sequence"/>
</dbReference>
<evidence type="ECO:0008006" key="4">
    <source>
        <dbReference type="Google" id="ProtNLM"/>
    </source>
</evidence>
<dbReference type="AlphaFoldDB" id="A0A940X454"/>
<feature type="non-terminal residue" evidence="2">
    <location>
        <position position="187"/>
    </location>
</feature>
<evidence type="ECO:0000313" key="2">
    <source>
        <dbReference type="EMBL" id="MBP3984304.1"/>
    </source>
</evidence>
<feature type="transmembrane region" description="Helical" evidence="1">
    <location>
        <begin position="6"/>
        <end position="23"/>
    </location>
</feature>
<keyword evidence="3" id="KW-1185">Reference proteome</keyword>
<protein>
    <recommendedName>
        <fullName evidence="4">DUF4760 domain-containing protein</fullName>
    </recommendedName>
</protein>
<dbReference type="EMBL" id="JAGKTC010000001">
    <property type="protein sequence ID" value="MBP3984304.1"/>
    <property type="molecule type" value="Genomic_DNA"/>
</dbReference>
<evidence type="ECO:0000313" key="3">
    <source>
        <dbReference type="Proteomes" id="UP000673447"/>
    </source>
</evidence>
<keyword evidence="1" id="KW-0812">Transmembrane</keyword>
<comment type="caution">
    <text evidence="2">The sequence shown here is derived from an EMBL/GenBank/DDBJ whole genome shotgun (WGS) entry which is preliminary data.</text>
</comment>